<evidence type="ECO:0000313" key="2">
    <source>
        <dbReference type="EnsemblMetazoa" id="PPAI008583-PA"/>
    </source>
</evidence>
<dbReference type="EnsemblMetazoa" id="PPAI008583-RA">
    <property type="protein sequence ID" value="PPAI008583-PA"/>
    <property type="gene ID" value="PPAI008583"/>
</dbReference>
<dbReference type="AlphaFoldDB" id="A0A1B0DK09"/>
<evidence type="ECO:0000313" key="3">
    <source>
        <dbReference type="Proteomes" id="UP000092462"/>
    </source>
</evidence>
<dbReference type="InterPro" id="IPR029045">
    <property type="entry name" value="ClpP/crotonase-like_dom_sf"/>
</dbReference>
<dbReference type="VEuPathDB" id="VectorBase:PPAI008583"/>
<name>A0A1B0DK09_PHLPP</name>
<dbReference type="Gene3D" id="3.90.226.10">
    <property type="entry name" value="2-enoyl-CoA Hydratase, Chain A, domain 1"/>
    <property type="match status" value="1"/>
</dbReference>
<dbReference type="SUPFAM" id="SSF52096">
    <property type="entry name" value="ClpP/crotonase"/>
    <property type="match status" value="1"/>
</dbReference>
<dbReference type="EMBL" id="AJVK01065945">
    <property type="status" value="NOT_ANNOTATED_CDS"/>
    <property type="molecule type" value="Genomic_DNA"/>
</dbReference>
<dbReference type="PANTHER" id="PTHR43802:SF1">
    <property type="entry name" value="IP11341P-RELATED"/>
    <property type="match status" value="1"/>
</dbReference>
<reference evidence="2" key="1">
    <citation type="submission" date="2022-08" db="UniProtKB">
        <authorList>
            <consortium name="EnsemblMetazoa"/>
        </authorList>
    </citation>
    <scope>IDENTIFICATION</scope>
    <source>
        <strain evidence="2">Israel</strain>
    </source>
</reference>
<proteinExistence type="inferred from homology"/>
<dbReference type="Proteomes" id="UP000092462">
    <property type="component" value="Unassembled WGS sequence"/>
</dbReference>
<dbReference type="CDD" id="cd06558">
    <property type="entry name" value="crotonase-like"/>
    <property type="match status" value="1"/>
</dbReference>
<keyword evidence="3" id="KW-1185">Reference proteome</keyword>
<organism evidence="2 3">
    <name type="scientific">Phlebotomus papatasi</name>
    <name type="common">Sandfly</name>
    <dbReference type="NCBI Taxonomy" id="29031"/>
    <lineage>
        <taxon>Eukaryota</taxon>
        <taxon>Metazoa</taxon>
        <taxon>Ecdysozoa</taxon>
        <taxon>Arthropoda</taxon>
        <taxon>Hexapoda</taxon>
        <taxon>Insecta</taxon>
        <taxon>Pterygota</taxon>
        <taxon>Neoptera</taxon>
        <taxon>Endopterygota</taxon>
        <taxon>Diptera</taxon>
        <taxon>Nematocera</taxon>
        <taxon>Psychodoidea</taxon>
        <taxon>Psychodidae</taxon>
        <taxon>Phlebotomus</taxon>
        <taxon>Phlebotomus</taxon>
    </lineage>
</organism>
<accession>A0A1B0DK09</accession>
<dbReference type="InterPro" id="IPR001753">
    <property type="entry name" value="Enoyl-CoA_hydra/iso"/>
</dbReference>
<dbReference type="PANTHER" id="PTHR43802">
    <property type="entry name" value="ENOYL-COA HYDRATASE"/>
    <property type="match status" value="1"/>
</dbReference>
<sequence>MIGSIGLVGINRPSVQNCLTDDLTLRLFSEIERLEEDPSVLVGVLHGVGGTFCAGYDLHTISQKTFSRGSRLTRRILRKPFVCAMNGYCVGNGLELALMCDLRVIEDSCIIGFLNRRFGVPIVDGGTARLPAMVGLSRALDLVLTGRQVTAKEAFEMGLASRLVGNGT</sequence>
<dbReference type="VEuPathDB" id="VectorBase:PPAPM1_010750"/>
<protein>
    <submittedName>
        <fullName evidence="2">Uncharacterized protein</fullName>
    </submittedName>
</protein>
<evidence type="ECO:0000256" key="1">
    <source>
        <dbReference type="ARBA" id="ARBA00005254"/>
    </source>
</evidence>
<comment type="similarity">
    <text evidence="1">Belongs to the enoyl-CoA hydratase/isomerase family.</text>
</comment>
<dbReference type="Pfam" id="PF00378">
    <property type="entry name" value="ECH_1"/>
    <property type="match status" value="1"/>
</dbReference>